<proteinExistence type="inferred from homology"/>
<dbReference type="InterPro" id="IPR005248">
    <property type="entry name" value="NadD/NMNAT"/>
</dbReference>
<dbReference type="GO" id="GO:0005524">
    <property type="term" value="F:ATP binding"/>
    <property type="evidence" value="ECO:0007669"/>
    <property type="project" value="UniProtKB-KW"/>
</dbReference>
<dbReference type="NCBIfam" id="TIGR00482">
    <property type="entry name" value="nicotinate (nicotinamide) nucleotide adenylyltransferase"/>
    <property type="match status" value="1"/>
</dbReference>
<dbReference type="NCBIfam" id="NF000841">
    <property type="entry name" value="PRK00071.1-4"/>
    <property type="match status" value="1"/>
</dbReference>
<evidence type="ECO:0000256" key="5">
    <source>
        <dbReference type="ARBA" id="ARBA00022695"/>
    </source>
</evidence>
<gene>
    <name evidence="10 12" type="primary">nadD</name>
    <name evidence="12" type="ORF">C7H83_07450</name>
</gene>
<dbReference type="NCBIfam" id="NF000840">
    <property type="entry name" value="PRK00071.1-3"/>
    <property type="match status" value="1"/>
</dbReference>
<dbReference type="UniPathway" id="UPA00253">
    <property type="reaction ID" value="UER00332"/>
</dbReference>
<keyword evidence="7 10" id="KW-0067">ATP-binding</keyword>
<evidence type="ECO:0000256" key="1">
    <source>
        <dbReference type="ARBA" id="ARBA00002324"/>
    </source>
</evidence>
<dbReference type="EMBL" id="CP027768">
    <property type="protein sequence ID" value="AYW50304.1"/>
    <property type="molecule type" value="Genomic_DNA"/>
</dbReference>
<keyword evidence="6 10" id="KW-0547">Nucleotide-binding</keyword>
<dbReference type="Gene3D" id="3.40.50.620">
    <property type="entry name" value="HUPs"/>
    <property type="match status" value="1"/>
</dbReference>
<evidence type="ECO:0000256" key="6">
    <source>
        <dbReference type="ARBA" id="ARBA00022741"/>
    </source>
</evidence>
<evidence type="ECO:0000259" key="11">
    <source>
        <dbReference type="Pfam" id="PF01467"/>
    </source>
</evidence>
<dbReference type="AlphaFoldDB" id="A0A3G5FIZ4"/>
<organism evidence="12 13">
    <name type="scientific">Tetragenococcus halophilus</name>
    <name type="common">Pediococcus halophilus</name>
    <dbReference type="NCBI Taxonomy" id="51669"/>
    <lineage>
        <taxon>Bacteria</taxon>
        <taxon>Bacillati</taxon>
        <taxon>Bacillota</taxon>
        <taxon>Bacilli</taxon>
        <taxon>Lactobacillales</taxon>
        <taxon>Enterococcaceae</taxon>
        <taxon>Tetragenococcus</taxon>
    </lineage>
</organism>
<dbReference type="EC" id="2.7.7.18" evidence="10"/>
<evidence type="ECO:0000256" key="2">
    <source>
        <dbReference type="ARBA" id="ARBA00005019"/>
    </source>
</evidence>
<evidence type="ECO:0000256" key="7">
    <source>
        <dbReference type="ARBA" id="ARBA00022840"/>
    </source>
</evidence>
<comment type="function">
    <text evidence="1 10">Catalyzes the reversible adenylation of nicotinate mononucleotide (NaMN) to nicotinic acid adenine dinucleotide (NaAD).</text>
</comment>
<dbReference type="Pfam" id="PF01467">
    <property type="entry name" value="CTP_transf_like"/>
    <property type="match status" value="1"/>
</dbReference>
<feature type="domain" description="Cytidyltransferase-like" evidence="11">
    <location>
        <begin position="28"/>
        <end position="183"/>
    </location>
</feature>
<keyword evidence="8 10" id="KW-0520">NAD</keyword>
<reference evidence="12 13" key="1">
    <citation type="journal article" date="2012" name="Int. J. Syst. Evol. Microbiol.">
        <title>Characterization of Tetragenococcus strains from sugar thick juice reveals a novel species, Tetragenococcus osmophilus sp. nov., and divides Tetragenococcus halophilus into two subspecies, T. halophilus subsp. halophilus subsp. nov. and T. halophilus subsp. flandriensis subsp. nov.</title>
        <authorList>
            <person name="Juste A."/>
            <person name="Van Trappen S."/>
            <person name="Verreth C."/>
            <person name="Cleenwerck I."/>
            <person name="De Vos P."/>
            <person name="Lievens B."/>
            <person name="Willems K.A."/>
        </authorList>
    </citation>
    <scope>NUCLEOTIDE SEQUENCE [LARGE SCALE GENOMIC DNA]</scope>
    <source>
        <strain evidence="12 13">LMG 26042</strain>
    </source>
</reference>
<evidence type="ECO:0000256" key="3">
    <source>
        <dbReference type="ARBA" id="ARBA00022642"/>
    </source>
</evidence>
<evidence type="ECO:0000256" key="9">
    <source>
        <dbReference type="ARBA" id="ARBA00048721"/>
    </source>
</evidence>
<dbReference type="InterPro" id="IPR014729">
    <property type="entry name" value="Rossmann-like_a/b/a_fold"/>
</dbReference>
<dbReference type="SUPFAM" id="SSF52374">
    <property type="entry name" value="Nucleotidylyl transferase"/>
    <property type="match status" value="1"/>
</dbReference>
<dbReference type="GO" id="GO:0004515">
    <property type="term" value="F:nicotinate-nucleotide adenylyltransferase activity"/>
    <property type="evidence" value="ECO:0007669"/>
    <property type="project" value="UniProtKB-UniRule"/>
</dbReference>
<dbReference type="CDD" id="cd02165">
    <property type="entry name" value="NMNAT"/>
    <property type="match status" value="1"/>
</dbReference>
<evidence type="ECO:0000313" key="13">
    <source>
        <dbReference type="Proteomes" id="UP000280475"/>
    </source>
</evidence>
<dbReference type="PANTHER" id="PTHR39321">
    <property type="entry name" value="NICOTINATE-NUCLEOTIDE ADENYLYLTRANSFERASE-RELATED"/>
    <property type="match status" value="1"/>
</dbReference>
<keyword evidence="5 10" id="KW-0548">Nucleotidyltransferase</keyword>
<sequence>MKQQVMSNVQTFVEVKEQRNSKKKQVGILGGNFNPVHIAHLIMADQVGRSLGLEKVYLMPSNEPPHVDPKETIDVSDRLKMLELAIADNPLLDIEKSEINRQGKSYTYETMKILTKKYPDTDFYFILGGDMVEYLPKWYKVDELMQLVQFVGVKRPNYPTETSYPMIWIDVPDMNISSTDLRKKIAQGCSVNYLLPENVLHYIQEKGLYLDEI</sequence>
<name>A0A3G5FIZ4_TETHA</name>
<evidence type="ECO:0000256" key="8">
    <source>
        <dbReference type="ARBA" id="ARBA00023027"/>
    </source>
</evidence>
<keyword evidence="4 10" id="KW-0808">Transferase</keyword>
<dbReference type="InterPro" id="IPR004821">
    <property type="entry name" value="Cyt_trans-like"/>
</dbReference>
<comment type="catalytic activity">
    <reaction evidence="9 10">
        <text>nicotinate beta-D-ribonucleotide + ATP + H(+) = deamido-NAD(+) + diphosphate</text>
        <dbReference type="Rhea" id="RHEA:22860"/>
        <dbReference type="ChEBI" id="CHEBI:15378"/>
        <dbReference type="ChEBI" id="CHEBI:30616"/>
        <dbReference type="ChEBI" id="CHEBI:33019"/>
        <dbReference type="ChEBI" id="CHEBI:57502"/>
        <dbReference type="ChEBI" id="CHEBI:58437"/>
        <dbReference type="EC" id="2.7.7.18"/>
    </reaction>
</comment>
<protein>
    <recommendedName>
        <fullName evidence="10">Probable nicotinate-nucleotide adenylyltransferase</fullName>
        <ecNumber evidence="10">2.7.7.18</ecNumber>
    </recommendedName>
    <alternativeName>
        <fullName evidence="10">Deamido-NAD(+) diphosphorylase</fullName>
    </alternativeName>
    <alternativeName>
        <fullName evidence="10">Deamido-NAD(+) pyrophosphorylase</fullName>
    </alternativeName>
    <alternativeName>
        <fullName evidence="10">Nicotinate mononucleotide adenylyltransferase</fullName>
        <shortName evidence="10">NaMN adenylyltransferase</shortName>
    </alternativeName>
</protein>
<comment type="pathway">
    <text evidence="2 10">Cofactor biosynthesis; NAD(+) biosynthesis; deamido-NAD(+) from nicotinate D-ribonucleotide: step 1/1.</text>
</comment>
<keyword evidence="3 10" id="KW-0662">Pyridine nucleotide biosynthesis</keyword>
<comment type="similarity">
    <text evidence="10">Belongs to the NadD family.</text>
</comment>
<dbReference type="Proteomes" id="UP000280475">
    <property type="component" value="Chromosome"/>
</dbReference>
<dbReference type="GO" id="GO:0009435">
    <property type="term" value="P:NAD+ biosynthetic process"/>
    <property type="evidence" value="ECO:0007669"/>
    <property type="project" value="UniProtKB-UniRule"/>
</dbReference>
<dbReference type="PANTHER" id="PTHR39321:SF3">
    <property type="entry name" value="PHOSPHOPANTETHEINE ADENYLYLTRANSFERASE"/>
    <property type="match status" value="1"/>
</dbReference>
<dbReference type="HAMAP" id="MF_00244">
    <property type="entry name" value="NaMN_adenylyltr"/>
    <property type="match status" value="1"/>
</dbReference>
<evidence type="ECO:0000256" key="10">
    <source>
        <dbReference type="HAMAP-Rule" id="MF_00244"/>
    </source>
</evidence>
<accession>A0A3G5FIZ4</accession>
<evidence type="ECO:0000313" key="12">
    <source>
        <dbReference type="EMBL" id="AYW50304.1"/>
    </source>
</evidence>
<evidence type="ECO:0000256" key="4">
    <source>
        <dbReference type="ARBA" id="ARBA00022679"/>
    </source>
</evidence>